<dbReference type="Proteomes" id="UP000887565">
    <property type="component" value="Unplaced"/>
</dbReference>
<keyword evidence="1" id="KW-1185">Reference proteome</keyword>
<reference evidence="2" key="1">
    <citation type="submission" date="2022-11" db="UniProtKB">
        <authorList>
            <consortium name="WormBaseParasite"/>
        </authorList>
    </citation>
    <scope>IDENTIFICATION</scope>
</reference>
<protein>
    <submittedName>
        <fullName evidence="2">Uncharacterized protein</fullName>
    </submittedName>
</protein>
<name>A0A915L9J7_ROMCU</name>
<dbReference type="AlphaFoldDB" id="A0A915L9J7"/>
<sequence length="77" mass="8473">MRLNGYLSGHGTLEQFEKESPTWGLTNEELGIVREVVKKVFNESPGVIVIGVRAGFCPKISRLFGLASGDQSCYELL</sequence>
<organism evidence="1 2">
    <name type="scientific">Romanomermis culicivorax</name>
    <name type="common">Nematode worm</name>
    <dbReference type="NCBI Taxonomy" id="13658"/>
    <lineage>
        <taxon>Eukaryota</taxon>
        <taxon>Metazoa</taxon>
        <taxon>Ecdysozoa</taxon>
        <taxon>Nematoda</taxon>
        <taxon>Enoplea</taxon>
        <taxon>Dorylaimia</taxon>
        <taxon>Mermithida</taxon>
        <taxon>Mermithoidea</taxon>
        <taxon>Mermithidae</taxon>
        <taxon>Romanomermis</taxon>
    </lineage>
</organism>
<accession>A0A915L9J7</accession>
<proteinExistence type="predicted"/>
<evidence type="ECO:0000313" key="1">
    <source>
        <dbReference type="Proteomes" id="UP000887565"/>
    </source>
</evidence>
<dbReference type="WBParaSite" id="nRc.2.0.1.t47729-RA">
    <property type="protein sequence ID" value="nRc.2.0.1.t47729-RA"/>
    <property type="gene ID" value="nRc.2.0.1.g47729"/>
</dbReference>
<evidence type="ECO:0000313" key="2">
    <source>
        <dbReference type="WBParaSite" id="nRc.2.0.1.t47729-RA"/>
    </source>
</evidence>